<reference evidence="3 4" key="2">
    <citation type="submission" date="2024-05" db="EMBL/GenBank/DDBJ databases">
        <authorList>
            <person name="Chen Y."/>
            <person name="Shah S."/>
            <person name="Dougan E. K."/>
            <person name="Thang M."/>
            <person name="Chan C."/>
        </authorList>
    </citation>
    <scope>NUCLEOTIDE SEQUENCE [LARGE SCALE GENOMIC DNA]</scope>
</reference>
<evidence type="ECO:0000313" key="2">
    <source>
        <dbReference type="EMBL" id="CAI3996544.1"/>
    </source>
</evidence>
<dbReference type="EMBL" id="CAMXCT030002223">
    <property type="protein sequence ID" value="CAL4783856.1"/>
    <property type="molecule type" value="Genomic_DNA"/>
</dbReference>
<gene>
    <name evidence="2" type="ORF">C1SCF055_LOCUS23011</name>
</gene>
<feature type="region of interest" description="Disordered" evidence="1">
    <location>
        <begin position="756"/>
        <end position="813"/>
    </location>
</feature>
<dbReference type="GO" id="GO:0003677">
    <property type="term" value="F:DNA binding"/>
    <property type="evidence" value="ECO:0007669"/>
    <property type="project" value="InterPro"/>
</dbReference>
<feature type="compositionally biased region" description="Basic residues" evidence="1">
    <location>
        <begin position="716"/>
        <end position="726"/>
    </location>
</feature>
<reference evidence="2" key="1">
    <citation type="submission" date="2022-10" db="EMBL/GenBank/DDBJ databases">
        <authorList>
            <person name="Chen Y."/>
            <person name="Dougan E. K."/>
            <person name="Chan C."/>
            <person name="Rhodes N."/>
            <person name="Thang M."/>
        </authorList>
    </citation>
    <scope>NUCLEOTIDE SEQUENCE</scope>
</reference>
<feature type="compositionally biased region" description="Polar residues" evidence="1">
    <location>
        <begin position="775"/>
        <end position="787"/>
    </location>
</feature>
<dbReference type="SUPFAM" id="SSF56349">
    <property type="entry name" value="DNA breaking-rejoining enzymes"/>
    <property type="match status" value="1"/>
</dbReference>
<comment type="caution">
    <text evidence="2">The sequence shown here is derived from an EMBL/GenBank/DDBJ whole genome shotgun (WGS) entry which is preliminary data.</text>
</comment>
<organism evidence="2">
    <name type="scientific">Cladocopium goreaui</name>
    <dbReference type="NCBI Taxonomy" id="2562237"/>
    <lineage>
        <taxon>Eukaryota</taxon>
        <taxon>Sar</taxon>
        <taxon>Alveolata</taxon>
        <taxon>Dinophyceae</taxon>
        <taxon>Suessiales</taxon>
        <taxon>Symbiodiniaceae</taxon>
        <taxon>Cladocopium</taxon>
    </lineage>
</organism>
<dbReference type="EMBL" id="CAMXCT010002223">
    <property type="protein sequence ID" value="CAI3996544.1"/>
    <property type="molecule type" value="Genomic_DNA"/>
</dbReference>
<evidence type="ECO:0000313" key="4">
    <source>
        <dbReference type="Proteomes" id="UP001152797"/>
    </source>
</evidence>
<feature type="compositionally biased region" description="Polar residues" evidence="1">
    <location>
        <begin position="756"/>
        <end position="767"/>
    </location>
</feature>
<dbReference type="OrthoDB" id="441335at2759"/>
<dbReference type="EMBL" id="CAMXCT020002223">
    <property type="protein sequence ID" value="CAL1149919.1"/>
    <property type="molecule type" value="Genomic_DNA"/>
</dbReference>
<dbReference type="InterPro" id="IPR011010">
    <property type="entry name" value="DNA_brk_join_enz"/>
</dbReference>
<dbReference type="Proteomes" id="UP001152797">
    <property type="component" value="Unassembled WGS sequence"/>
</dbReference>
<sequence>MHLWGAAELLREFRHFWPSGDCSGLGLGTTLLLILLGWISGLVDELTLRIGELEISVRRRSGTSGDGSTPELSLAGPRAAAAGSAAAEERVESSPTGSSVWSVVGGSRQWSPEWKKALLEASTAAEILAVDLQCVEHLQRQLTAEVGVWTVRARLGRALRAGLAAKNKLDGVGTFERSPDIGVRNRIYVVLRGAPGAEPCICHSAHVYYQAVRLPGGSLRVGSSGAMAAGAGGLAQADIEARVVEARAKGLLPALHFSAISVDGTVLWKALAYVVRYRAGGFMFLVPGDAEVADFFEMAGPFDFYAHHQTSVQVETARGRALGSVDAVLVDCPWPALQFFKRASSLRGEAALALLKFVHEGVTCRPSRDGALFAAEAWIAENMDEEAAGEYVSCEEAFVAEAHVDEAADLGQVHSVEQLQAHIQDLEVQLASLAQQQVAPVTQAASQPAQGLLGALPKAPGVPAQTMERLRSLAGAGPPRLGGHEKRDRALELTPNGADAFETFQQEQELEATDGDELAQLSVDAFPDPMQKLLFLQMQQVTLLQKQVAARQPQDAIHAALSSGSENPGSSSSGIKGCLAREAFLKISDNLVSTAQVVESNALMELGLNASQLSPGLLRDYLEKRVPLGSFRLLTQVGYLMASAYETGQRTGNRELAGFGAKGLIFVEQTALDEGKTSLSWLLTGLPEPNFSQVQLTRARRCTGAQKAVAQEKEQRKRRQQRKRRGGRDGLTDATGGSGVACAAFLPRLLPACSTSAQGVSGPTATSGRGFECNGSRTDFTAASSSRLHPEPPKKLGTRRPKSGSHVPDANLAGTKVPSQIRCSEMIRAVLRIAGASYTGFGEFCRRSLQPTRHQDGSFAGTDLWPCPPPRWHWTASQHLSPKRRRRKRLLETKAYCLQYVVVSLNWLSLGCPLSPPPSACLGAPISDGQHVMLERLEGLIDHFVRAPDVDFDELGRAAEKLANLCKTSFELSAVSELEHRDLQSFLDAVSTKVDPYGFSHKKRATPNDGFSCTSELKGDIGSTVGNEPRLPETLPSRVPLATTVTKEVLAERIKWKLGPSFDPLPFLSDPVVHSAFLRPDVLRIPEHDWPRMTRAQVHCKRSELLQLAQKWDELGACRLVTCDSIRRDEAVGMFAVSKDQQFDRLIVNPTVINSRQFSYTNFTKTLAPGALICLLRLEAHECFDPKLFGQKLYICLGTLAMGDGLAVEIAQQSHFNLLRQLAGCLLEHEIIAYRQPIPRGPFYELLTIDDHIGLQKVSNLIPLSDQQTRDKEVFANSDMAYQQVGLTSHPGKRQRQVSSATVLGAEVDGVLGRVSAPRSRVAMLMFVTAVVVQKQRTTRRILQSIIGTWVHVLLFRRVGFSVLESVFHEGVDKHMDEPFTLSRQSINELINLMILGPLFQTDLRTNVCPEVFMMDASPSGGAICRHFLGHVAVEEIWRHTEQRGYYTQLQSGANLVLHELGLDHTEMFGHADPDLSDFGSTAVLNVSAAGEDVELAAYDCIELFAGQANWSRSHAKAGLRVHPGVERNAKGVRFGDLSDKQTFLELAHLAAEGKVKEWHAAPPCWSFGTLRRPRLRSKTQPAGFDMLDELTWEQTRLAIRTAFILMLALSSGISEFDRRCKPSCQAVYGKEPRVGEALSSFSAAYPIPLCEKMARGSVAAHHRFAADETLRHRKVRLLQRPNLVTKASDRSVLRAWFEDPDWVADLCETVQYKELFRYRFKKGGHINVLECRVYKSWLKHSAKRWGGHRLLGLLDSRVTMGAAAKGRSSSKALSRVLRSSLGCVLGGGLYPGCLHVRSAWNRADGPSRGRDIEPPSAKTAGWIQALQSGDVRPFELMLETSKWTRPIGRWVRLLLLIAGDVERNPGPVAGTYQPRGELDLFGGLSRATTQRMQSCLCQFSEWLQQELGMSLDHALESPEMCNLSLRAYGRMLYAAGRPRYQLVYTITAVQRLRPEFRSLLGGAWHVDRVWQLEQPGQCRAVLSAPIVRALICLGLLWGWRQFVGVISIGFAGMLHPNEFIQLVRQDVVLPEDALLREQVMYIHIRNPKTARFARRQHAKIDDPTVILLVRCIFGSLPLQTKLFDASMAVFRRQWNFLMDFMHIPRRQTSRGATPGVLRGSGATQQYIDTEDIPKIAWRGRWARTKTLEFYVQEVAAQLFLHQLSPHARSLVSFLEQHCMTVLLSLYPEKIPAGVT</sequence>
<name>A0A9P1G0K5_9DINO</name>
<proteinExistence type="predicted"/>
<feature type="region of interest" description="Disordered" evidence="1">
    <location>
        <begin position="702"/>
        <end position="733"/>
    </location>
</feature>
<accession>A0A9P1G0K5</accession>
<keyword evidence="4" id="KW-1185">Reference proteome</keyword>
<evidence type="ECO:0000256" key="1">
    <source>
        <dbReference type="SAM" id="MobiDB-lite"/>
    </source>
</evidence>
<evidence type="ECO:0000313" key="3">
    <source>
        <dbReference type="EMBL" id="CAL4783856.1"/>
    </source>
</evidence>
<protein>
    <submittedName>
        <fullName evidence="2">Uncharacterized protein</fullName>
    </submittedName>
</protein>